<dbReference type="InterPro" id="IPR010982">
    <property type="entry name" value="Lambda_DNA-bd_dom_sf"/>
</dbReference>
<dbReference type="PANTHER" id="PTHR30146:SF154">
    <property type="entry name" value="TRANSCRIPTION REGULATOR, MEMBER OF GALR FAMILY"/>
    <property type="match status" value="1"/>
</dbReference>
<dbReference type="InterPro" id="IPR028082">
    <property type="entry name" value="Peripla_BP_I"/>
</dbReference>
<reference evidence="5" key="1">
    <citation type="submission" date="2020-08" db="EMBL/GenBank/DDBJ databases">
        <title>Genome public.</title>
        <authorList>
            <person name="Liu C."/>
            <person name="Sun Q."/>
        </authorList>
    </citation>
    <scope>NUCLEOTIDE SEQUENCE</scope>
    <source>
        <strain evidence="5">NSJ-63</strain>
    </source>
</reference>
<dbReference type="Pfam" id="PF00532">
    <property type="entry name" value="Peripla_BP_1"/>
    <property type="match status" value="1"/>
</dbReference>
<evidence type="ECO:0000313" key="5">
    <source>
        <dbReference type="EMBL" id="MBC8537937.1"/>
    </source>
</evidence>
<protein>
    <submittedName>
        <fullName evidence="5">LacI family DNA-binding transcriptional regulator</fullName>
    </submittedName>
</protein>
<name>A0A926DHL7_9FIRM</name>
<dbReference type="EMBL" id="JACRSS010000001">
    <property type="protein sequence ID" value="MBC8537937.1"/>
    <property type="molecule type" value="Genomic_DNA"/>
</dbReference>
<feature type="domain" description="HTH lacI-type" evidence="4">
    <location>
        <begin position="5"/>
        <end position="59"/>
    </location>
</feature>
<organism evidence="5 6">
    <name type="scientific">Guopingia tenuis</name>
    <dbReference type="NCBI Taxonomy" id="2763656"/>
    <lineage>
        <taxon>Bacteria</taxon>
        <taxon>Bacillati</taxon>
        <taxon>Bacillota</taxon>
        <taxon>Clostridia</taxon>
        <taxon>Christensenellales</taxon>
        <taxon>Christensenellaceae</taxon>
        <taxon>Guopingia</taxon>
    </lineage>
</organism>
<comment type="caution">
    <text evidence="5">The sequence shown here is derived from an EMBL/GenBank/DDBJ whole genome shotgun (WGS) entry which is preliminary data.</text>
</comment>
<dbReference type="SMART" id="SM00354">
    <property type="entry name" value="HTH_LACI"/>
    <property type="match status" value="1"/>
</dbReference>
<keyword evidence="3" id="KW-0804">Transcription</keyword>
<dbReference type="CDD" id="cd06267">
    <property type="entry name" value="PBP1_LacI_sugar_binding-like"/>
    <property type="match status" value="1"/>
</dbReference>
<dbReference type="PANTHER" id="PTHR30146">
    <property type="entry name" value="LACI-RELATED TRANSCRIPTIONAL REPRESSOR"/>
    <property type="match status" value="1"/>
</dbReference>
<evidence type="ECO:0000259" key="4">
    <source>
        <dbReference type="PROSITE" id="PS50932"/>
    </source>
</evidence>
<gene>
    <name evidence="5" type="ORF">H8693_03175</name>
</gene>
<evidence type="ECO:0000256" key="1">
    <source>
        <dbReference type="ARBA" id="ARBA00023015"/>
    </source>
</evidence>
<dbReference type="GO" id="GO:0000976">
    <property type="term" value="F:transcription cis-regulatory region binding"/>
    <property type="evidence" value="ECO:0007669"/>
    <property type="project" value="TreeGrafter"/>
</dbReference>
<dbReference type="GO" id="GO:0003700">
    <property type="term" value="F:DNA-binding transcription factor activity"/>
    <property type="evidence" value="ECO:0007669"/>
    <property type="project" value="TreeGrafter"/>
</dbReference>
<dbReference type="CDD" id="cd01392">
    <property type="entry name" value="HTH_LacI"/>
    <property type="match status" value="1"/>
</dbReference>
<sequence>MNKKPTIRDIAEICGCSANTVSRVLRGSTRISLALREKIARVAKEIGYIPNSLAESMRTGSTKTIAVIFQDFRNPFFAVLARFIEEYARSLGYFVLFATTSESAEQEVAACRTVLGRNVDGILFSPIQRDTKAVKLLMGQKTPFVLLGRRFQGVDAYSVIADDEQGAYLTTRHLLERGAREILFLNSFSFICTSQFREQGYLRALKEYGGQPHILEVSMEYGKTREALKRLYQKPQPYDAILTFCDMMGFEAYYTLREIGRRVPGDILLAGMDGMQRDFIYPISLTSAVIDRKVLAEKAMDMLLMLIEHQRDSGKPLPDKKEIVIPQTLFLGQTT</sequence>
<keyword evidence="2 5" id="KW-0238">DNA-binding</keyword>
<dbReference type="Gene3D" id="1.10.260.40">
    <property type="entry name" value="lambda repressor-like DNA-binding domains"/>
    <property type="match status" value="1"/>
</dbReference>
<dbReference type="Pfam" id="PF00356">
    <property type="entry name" value="LacI"/>
    <property type="match status" value="1"/>
</dbReference>
<evidence type="ECO:0000256" key="2">
    <source>
        <dbReference type="ARBA" id="ARBA00023125"/>
    </source>
</evidence>
<dbReference type="AlphaFoldDB" id="A0A926DHL7"/>
<dbReference type="SUPFAM" id="SSF53822">
    <property type="entry name" value="Periplasmic binding protein-like I"/>
    <property type="match status" value="1"/>
</dbReference>
<dbReference type="Proteomes" id="UP000617951">
    <property type="component" value="Unassembled WGS sequence"/>
</dbReference>
<dbReference type="Gene3D" id="3.40.50.2300">
    <property type="match status" value="2"/>
</dbReference>
<evidence type="ECO:0000313" key="6">
    <source>
        <dbReference type="Proteomes" id="UP000617951"/>
    </source>
</evidence>
<evidence type="ECO:0000256" key="3">
    <source>
        <dbReference type="ARBA" id="ARBA00023163"/>
    </source>
</evidence>
<accession>A0A926DHL7</accession>
<dbReference type="PROSITE" id="PS50932">
    <property type="entry name" value="HTH_LACI_2"/>
    <property type="match status" value="1"/>
</dbReference>
<dbReference type="SUPFAM" id="SSF47413">
    <property type="entry name" value="lambda repressor-like DNA-binding domains"/>
    <property type="match status" value="1"/>
</dbReference>
<keyword evidence="1" id="KW-0805">Transcription regulation</keyword>
<dbReference type="InterPro" id="IPR000843">
    <property type="entry name" value="HTH_LacI"/>
</dbReference>
<proteinExistence type="predicted"/>
<dbReference type="RefSeq" id="WP_249279758.1">
    <property type="nucleotide sequence ID" value="NZ_JACRSS010000001.1"/>
</dbReference>
<dbReference type="InterPro" id="IPR001761">
    <property type="entry name" value="Peripla_BP/Lac1_sug-bd_dom"/>
</dbReference>
<keyword evidence="6" id="KW-1185">Reference proteome</keyword>